<proteinExistence type="predicted"/>
<dbReference type="FunFam" id="2.40.10.10:FF:000166">
    <property type="entry name" value="Trypsin"/>
    <property type="match status" value="1"/>
</dbReference>
<name>A0A226MBD3_CALSU</name>
<dbReference type="EMBL" id="MCFN01002674">
    <property type="protein sequence ID" value="OXB52560.1"/>
    <property type="molecule type" value="Genomic_DNA"/>
</dbReference>
<dbReference type="SUPFAM" id="SSF50494">
    <property type="entry name" value="Trypsin-like serine proteases"/>
    <property type="match status" value="2"/>
</dbReference>
<dbReference type="GO" id="GO:0006508">
    <property type="term" value="P:proteolysis"/>
    <property type="evidence" value="ECO:0007669"/>
    <property type="project" value="UniProtKB-KW"/>
</dbReference>
<dbReference type="OrthoDB" id="9006044at2759"/>
<evidence type="ECO:0000256" key="1">
    <source>
        <dbReference type="ARBA" id="ARBA00022670"/>
    </source>
</evidence>
<evidence type="ECO:0000313" key="6">
    <source>
        <dbReference type="EMBL" id="OXB52560.1"/>
    </source>
</evidence>
<dbReference type="Proteomes" id="UP000198323">
    <property type="component" value="Unassembled WGS sequence"/>
</dbReference>
<dbReference type="PRINTS" id="PR00722">
    <property type="entry name" value="CHYMOTRYPSIN"/>
</dbReference>
<dbReference type="InterPro" id="IPR018114">
    <property type="entry name" value="TRYPSIN_HIS"/>
</dbReference>
<dbReference type="InterPro" id="IPR009003">
    <property type="entry name" value="Peptidase_S1_PA"/>
</dbReference>
<evidence type="ECO:0000259" key="5">
    <source>
        <dbReference type="PROSITE" id="PS50240"/>
    </source>
</evidence>
<dbReference type="CDD" id="cd00190">
    <property type="entry name" value="Tryp_SPc"/>
    <property type="match status" value="1"/>
</dbReference>
<accession>A0A226MBD3</accession>
<dbReference type="PROSITE" id="PS00134">
    <property type="entry name" value="TRYPSIN_HIS"/>
    <property type="match status" value="1"/>
</dbReference>
<dbReference type="Gene3D" id="2.40.10.10">
    <property type="entry name" value="Trypsin-like serine proteases"/>
    <property type="match status" value="2"/>
</dbReference>
<keyword evidence="2" id="KW-0378">Hydrolase</keyword>
<evidence type="ECO:0000313" key="7">
    <source>
        <dbReference type="Proteomes" id="UP000198323"/>
    </source>
</evidence>
<organism evidence="6 7">
    <name type="scientific">Callipepla squamata</name>
    <name type="common">Scaled quail</name>
    <dbReference type="NCBI Taxonomy" id="9009"/>
    <lineage>
        <taxon>Eukaryota</taxon>
        <taxon>Metazoa</taxon>
        <taxon>Chordata</taxon>
        <taxon>Craniata</taxon>
        <taxon>Vertebrata</taxon>
        <taxon>Euteleostomi</taxon>
        <taxon>Archelosauria</taxon>
        <taxon>Archosauria</taxon>
        <taxon>Dinosauria</taxon>
        <taxon>Saurischia</taxon>
        <taxon>Theropoda</taxon>
        <taxon>Coelurosauria</taxon>
        <taxon>Aves</taxon>
        <taxon>Neognathae</taxon>
        <taxon>Galloanserae</taxon>
        <taxon>Galliformes</taxon>
        <taxon>Odontophoridae</taxon>
        <taxon>Callipepla</taxon>
    </lineage>
</organism>
<dbReference type="InterPro" id="IPR043504">
    <property type="entry name" value="Peptidase_S1_PA_chymotrypsin"/>
</dbReference>
<dbReference type="SMART" id="SM00020">
    <property type="entry name" value="Tryp_SPc"/>
    <property type="match status" value="1"/>
</dbReference>
<protein>
    <recommendedName>
        <fullName evidence="5">Peptidase S1 domain-containing protein</fullName>
    </recommendedName>
</protein>
<keyword evidence="1" id="KW-0645">Protease</keyword>
<dbReference type="PANTHER" id="PTHR24252:SF7">
    <property type="entry name" value="HYALIN"/>
    <property type="match status" value="1"/>
</dbReference>
<keyword evidence="3" id="KW-0720">Serine protease</keyword>
<dbReference type="InterPro" id="IPR001254">
    <property type="entry name" value="Trypsin_dom"/>
</dbReference>
<dbReference type="Pfam" id="PF00089">
    <property type="entry name" value="Trypsin"/>
    <property type="match status" value="2"/>
</dbReference>
<sequence length="245" mass="26782">PNGSRADPKSWKAVMGRLRLGDPGGQERTVEAVVIHEEFRRVEGGHDVALVRLESPARLGPRVGTICLPRPRHPFAFGTPCWITGWGNVAENELECGQQRDRGRVVGGSAARPGEWPWQVSLQLWGQHFCGGTLVAPQWVLSAAHCFQGPNGSRADPKSWKAVMGRLRLGDPGGQERTVEAVVIHEEFRRVEGGHDVALVRLESPARLGPRVGTICLPRPRHPFAFGTPCWITGWGNVAENGEVP</sequence>
<feature type="domain" description="Peptidase S1" evidence="5">
    <location>
        <begin position="105"/>
        <end position="245"/>
    </location>
</feature>
<dbReference type="PANTHER" id="PTHR24252">
    <property type="entry name" value="ACROSIN-RELATED"/>
    <property type="match status" value="1"/>
</dbReference>
<dbReference type="GO" id="GO:0004252">
    <property type="term" value="F:serine-type endopeptidase activity"/>
    <property type="evidence" value="ECO:0007669"/>
    <property type="project" value="InterPro"/>
</dbReference>
<dbReference type="InterPro" id="IPR001314">
    <property type="entry name" value="Peptidase_S1A"/>
</dbReference>
<reference evidence="6 7" key="1">
    <citation type="submission" date="2016-07" db="EMBL/GenBank/DDBJ databases">
        <title>Disparate Historic Effective Population Sizes Predicted by Modern Levels of Genome Diversity for the Scaled Quail (Callipepla squamata) and the Northern Bobwhite (Colinus virginianus): Inferences from First and Second Generation Draft Genome Assemblies for Sympatric New World Quail.</title>
        <authorList>
            <person name="Oldeschulte D.L."/>
            <person name="Halley Y.A."/>
            <person name="Bhattarai E.K."/>
            <person name="Brashear W.A."/>
            <person name="Hill J."/>
            <person name="Metz R.P."/>
            <person name="Johnson C.D."/>
            <person name="Rollins D."/>
            <person name="Peterson M.J."/>
            <person name="Bickhart D.M."/>
            <person name="Decker J.E."/>
            <person name="Seabury C.M."/>
        </authorList>
    </citation>
    <scope>NUCLEOTIDE SEQUENCE [LARGE SCALE GENOMIC DNA]</scope>
    <source>
        <strain evidence="6 7">Texas</strain>
        <tissue evidence="6">Leg muscle</tissue>
    </source>
</reference>
<comment type="caution">
    <text evidence="6">The sequence shown here is derived from an EMBL/GenBank/DDBJ whole genome shotgun (WGS) entry which is preliminary data.</text>
</comment>
<keyword evidence="4" id="KW-1015">Disulfide bond</keyword>
<dbReference type="STRING" id="9009.A0A226MBD3"/>
<dbReference type="AlphaFoldDB" id="A0A226MBD3"/>
<keyword evidence="7" id="KW-1185">Reference proteome</keyword>
<gene>
    <name evidence="6" type="ORF">ASZ78_012239</name>
</gene>
<evidence type="ECO:0000256" key="3">
    <source>
        <dbReference type="ARBA" id="ARBA00022825"/>
    </source>
</evidence>
<evidence type="ECO:0000256" key="2">
    <source>
        <dbReference type="ARBA" id="ARBA00022801"/>
    </source>
</evidence>
<evidence type="ECO:0000256" key="4">
    <source>
        <dbReference type="ARBA" id="ARBA00023157"/>
    </source>
</evidence>
<feature type="non-terminal residue" evidence="6">
    <location>
        <position position="1"/>
    </location>
</feature>
<dbReference type="PROSITE" id="PS50240">
    <property type="entry name" value="TRYPSIN_DOM"/>
    <property type="match status" value="1"/>
</dbReference>